<dbReference type="InterPro" id="IPR039085">
    <property type="entry name" value="DCA10"/>
</dbReference>
<dbReference type="InterPro" id="IPR019775">
    <property type="entry name" value="WD40_repeat_CS"/>
</dbReference>
<organism evidence="6 7">
    <name type="scientific">Molorchus minor</name>
    <dbReference type="NCBI Taxonomy" id="1323400"/>
    <lineage>
        <taxon>Eukaryota</taxon>
        <taxon>Metazoa</taxon>
        <taxon>Ecdysozoa</taxon>
        <taxon>Arthropoda</taxon>
        <taxon>Hexapoda</taxon>
        <taxon>Insecta</taxon>
        <taxon>Pterygota</taxon>
        <taxon>Neoptera</taxon>
        <taxon>Endopterygota</taxon>
        <taxon>Coleoptera</taxon>
        <taxon>Polyphaga</taxon>
        <taxon>Cucujiformia</taxon>
        <taxon>Chrysomeloidea</taxon>
        <taxon>Cerambycidae</taxon>
        <taxon>Lamiinae</taxon>
        <taxon>Monochamini</taxon>
        <taxon>Molorchus</taxon>
    </lineage>
</organism>
<dbReference type="PANTHER" id="PTHR14588:SF2">
    <property type="entry name" value="DDB1- AND CUL4-ASSOCIATED FACTOR 10"/>
    <property type="match status" value="1"/>
</dbReference>
<keyword evidence="5" id="KW-0812">Transmembrane</keyword>
<keyword evidence="5" id="KW-1133">Transmembrane helix</keyword>
<keyword evidence="7" id="KW-1185">Reference proteome</keyword>
<dbReference type="PROSITE" id="PS50082">
    <property type="entry name" value="WD_REPEATS_2"/>
    <property type="match status" value="2"/>
</dbReference>
<evidence type="ECO:0000256" key="4">
    <source>
        <dbReference type="PROSITE-ProRule" id="PRU00221"/>
    </source>
</evidence>
<dbReference type="PROSITE" id="PS50294">
    <property type="entry name" value="WD_REPEATS_REGION"/>
    <property type="match status" value="2"/>
</dbReference>
<accession>A0ABQ9JIJ3</accession>
<evidence type="ECO:0000313" key="6">
    <source>
        <dbReference type="EMBL" id="KAJ8978031.1"/>
    </source>
</evidence>
<dbReference type="PROSITE" id="PS00678">
    <property type="entry name" value="WD_REPEATS_1"/>
    <property type="match status" value="1"/>
</dbReference>
<dbReference type="Pfam" id="PF00400">
    <property type="entry name" value="WD40"/>
    <property type="match status" value="2"/>
</dbReference>
<protein>
    <submittedName>
        <fullName evidence="6">Uncharacterized protein</fullName>
    </submittedName>
</protein>
<keyword evidence="3" id="KW-0677">Repeat</keyword>
<feature type="repeat" description="WD" evidence="4">
    <location>
        <begin position="105"/>
        <end position="145"/>
    </location>
</feature>
<evidence type="ECO:0000256" key="3">
    <source>
        <dbReference type="ARBA" id="ARBA00022737"/>
    </source>
</evidence>
<dbReference type="Gene3D" id="2.130.10.10">
    <property type="entry name" value="YVTN repeat-like/Quinoprotein amine dehydrogenase"/>
    <property type="match status" value="1"/>
</dbReference>
<comment type="caution">
    <text evidence="6">The sequence shown here is derived from an EMBL/GenBank/DDBJ whole genome shotgun (WGS) entry which is preliminary data.</text>
</comment>
<dbReference type="InterPro" id="IPR001680">
    <property type="entry name" value="WD40_rpt"/>
</dbReference>
<dbReference type="EMBL" id="JAPWTJ010000482">
    <property type="protein sequence ID" value="KAJ8978031.1"/>
    <property type="molecule type" value="Genomic_DNA"/>
</dbReference>
<name>A0ABQ9JIJ3_9CUCU</name>
<feature type="repeat" description="WD" evidence="4">
    <location>
        <begin position="147"/>
        <end position="188"/>
    </location>
</feature>
<dbReference type="SUPFAM" id="SSF50978">
    <property type="entry name" value="WD40 repeat-like"/>
    <property type="match status" value="1"/>
</dbReference>
<keyword evidence="2 4" id="KW-0853">WD repeat</keyword>
<dbReference type="Proteomes" id="UP001162164">
    <property type="component" value="Unassembled WGS sequence"/>
</dbReference>
<evidence type="ECO:0000256" key="5">
    <source>
        <dbReference type="SAM" id="Phobius"/>
    </source>
</evidence>
<proteinExistence type="inferred from homology"/>
<evidence type="ECO:0000256" key="1">
    <source>
        <dbReference type="ARBA" id="ARBA00005903"/>
    </source>
</evidence>
<sequence>MTSSDSMPNRVQSNVEQSGLSFFDVVTKRPTGIRPKPCGVDDQIALKLYSNFYQYEVNKFEQNVNYGGIFNLEFSLDGKLLVAACEGKQVLLFDAVNQKLTNSIDNAHQNCVNCVRFLNDRHFATCSDDTSIKIWDIRKLKSSMKTLHGHTNWVKNIEWSEKDNVMVTSAFDGSIYAWNLRNQTENNMLYDKVFLMNGLMRMKLTQDGSKMVIATTNGYMIIIHDLNLMTLATDLRSFRPLLYRLMQTSDQCFPVGTIYNYLFSPTRKRNRIEFIDDFPNEAEVISSLQIHPHGWCAVSRNINGEEDEEWTSVHDIQSREPADYENAYTYIEEEIPDEPEPGNQQINDPPIYGWAICLLINIAITAGITVMCRKTCGNISNYPLWHPDQRNKVIRNLPRMMHYIKEKNVGKGYIKGLCFSSDGRIICSPYNKGVRLLAFNHKCQELSMCVPENPQSLKTIVELNDYHKDIVVSCRFSPTHYQLVSGCLGSEIKWYQPVL</sequence>
<keyword evidence="5" id="KW-0472">Membrane</keyword>
<gene>
    <name evidence="6" type="ORF">NQ317_013559</name>
</gene>
<evidence type="ECO:0000256" key="2">
    <source>
        <dbReference type="ARBA" id="ARBA00022574"/>
    </source>
</evidence>
<dbReference type="PANTHER" id="PTHR14588">
    <property type="entry name" value="DDB1- AND CUL4-ASSOCIATED FACTOR 10"/>
    <property type="match status" value="1"/>
</dbReference>
<comment type="similarity">
    <text evidence="1">Belongs to the WD repeat DCAF10 family.</text>
</comment>
<dbReference type="SMART" id="SM00320">
    <property type="entry name" value="WD40"/>
    <property type="match status" value="4"/>
</dbReference>
<reference evidence="6" key="1">
    <citation type="journal article" date="2023" name="Insect Mol. Biol.">
        <title>Genome sequencing provides insights into the evolution of gene families encoding plant cell wall-degrading enzymes in longhorned beetles.</title>
        <authorList>
            <person name="Shin N.R."/>
            <person name="Okamura Y."/>
            <person name="Kirsch R."/>
            <person name="Pauchet Y."/>
        </authorList>
    </citation>
    <scope>NUCLEOTIDE SEQUENCE</scope>
    <source>
        <strain evidence="6">MMC_N1</strain>
    </source>
</reference>
<dbReference type="InterPro" id="IPR015943">
    <property type="entry name" value="WD40/YVTN_repeat-like_dom_sf"/>
</dbReference>
<dbReference type="InterPro" id="IPR036322">
    <property type="entry name" value="WD40_repeat_dom_sf"/>
</dbReference>
<evidence type="ECO:0000313" key="7">
    <source>
        <dbReference type="Proteomes" id="UP001162164"/>
    </source>
</evidence>
<feature type="transmembrane region" description="Helical" evidence="5">
    <location>
        <begin position="351"/>
        <end position="372"/>
    </location>
</feature>